<protein>
    <recommendedName>
        <fullName evidence="7">DUF86 domain-containing protein</fullName>
    </recommendedName>
</protein>
<evidence type="ECO:0000256" key="1">
    <source>
        <dbReference type="ARBA" id="ARBA00022649"/>
    </source>
</evidence>
<evidence type="ECO:0000256" key="4">
    <source>
        <dbReference type="ARBA" id="ARBA00024207"/>
    </source>
</evidence>
<evidence type="ECO:0008006" key="7">
    <source>
        <dbReference type="Google" id="ProtNLM"/>
    </source>
</evidence>
<dbReference type="Proteomes" id="UP000614272">
    <property type="component" value="Unassembled WGS sequence"/>
</dbReference>
<dbReference type="RefSeq" id="WP_180237122.1">
    <property type="nucleotide sequence ID" value="NZ_BMGJ01000003.1"/>
</dbReference>
<reference evidence="6" key="1">
    <citation type="journal article" date="2019" name="Int. J. Syst. Evol. Microbiol.">
        <title>The Global Catalogue of Microorganisms (GCM) 10K type strain sequencing project: providing services to taxonomists for standard genome sequencing and annotation.</title>
        <authorList>
            <consortium name="The Broad Institute Genomics Platform"/>
            <consortium name="The Broad Institute Genome Sequencing Center for Infectious Disease"/>
            <person name="Wu L."/>
            <person name="Ma J."/>
        </authorList>
    </citation>
    <scope>NUCLEOTIDE SEQUENCE [LARGE SCALE GENOMIC DNA]</scope>
    <source>
        <strain evidence="6">CGMCC 1.12923</strain>
    </source>
</reference>
<dbReference type="Gene3D" id="1.20.120.580">
    <property type="entry name" value="bsu32300-like"/>
    <property type="match status" value="1"/>
</dbReference>
<comment type="caution">
    <text evidence="5">The sequence shown here is derived from an EMBL/GenBank/DDBJ whole genome shotgun (WGS) entry which is preliminary data.</text>
</comment>
<organism evidence="5 6">
    <name type="scientific">Lacimicrobium alkaliphilum</name>
    <dbReference type="NCBI Taxonomy" id="1526571"/>
    <lineage>
        <taxon>Bacteria</taxon>
        <taxon>Pseudomonadati</taxon>
        <taxon>Pseudomonadota</taxon>
        <taxon>Gammaproteobacteria</taxon>
        <taxon>Alteromonadales</taxon>
        <taxon>Alteromonadaceae</taxon>
        <taxon>Lacimicrobium</taxon>
    </lineage>
</organism>
<keyword evidence="2" id="KW-0540">Nuclease</keyword>
<sequence>MVDKGLKLYLKEVSVHIDECIRELDMLSADSDLNRRDCLVAERVLQMLTETNIGLAKHWLKGLGKQTGTNAYQTFQALAECGKITPDELLRWKKIIGLRNALVHDYLNLDRDIVKKVVKSLDYRYLKDFGHRAVEAINLL</sequence>
<accession>A0ABQ1R6I8</accession>
<name>A0ABQ1R6I8_9ALTE</name>
<keyword evidence="6" id="KW-1185">Reference proteome</keyword>
<gene>
    <name evidence="5" type="ORF">GCM10011357_11460</name>
</gene>
<dbReference type="SUPFAM" id="SSF81593">
    <property type="entry name" value="Nucleotidyltransferase substrate binding subunit/domain"/>
    <property type="match status" value="1"/>
</dbReference>
<dbReference type="EMBL" id="BMGJ01000003">
    <property type="protein sequence ID" value="GGD57780.1"/>
    <property type="molecule type" value="Genomic_DNA"/>
</dbReference>
<dbReference type="PANTHER" id="PTHR33397">
    <property type="entry name" value="UPF0331 PROTEIN YUTE"/>
    <property type="match status" value="1"/>
</dbReference>
<dbReference type="InterPro" id="IPR052379">
    <property type="entry name" value="Type_VII_TA_RNase"/>
</dbReference>
<dbReference type="InterPro" id="IPR037038">
    <property type="entry name" value="HepT-like_sf"/>
</dbReference>
<proteinExistence type="inferred from homology"/>
<dbReference type="NCBIfam" id="NF047751">
    <property type="entry name" value="HepT_toxin"/>
    <property type="match status" value="1"/>
</dbReference>
<dbReference type="Pfam" id="PF01934">
    <property type="entry name" value="HepT-like"/>
    <property type="match status" value="1"/>
</dbReference>
<dbReference type="InterPro" id="IPR008201">
    <property type="entry name" value="HepT-like"/>
</dbReference>
<evidence type="ECO:0000256" key="2">
    <source>
        <dbReference type="ARBA" id="ARBA00022722"/>
    </source>
</evidence>
<dbReference type="PANTHER" id="PTHR33397:SF5">
    <property type="entry name" value="RNASE YUTE-RELATED"/>
    <property type="match status" value="1"/>
</dbReference>
<keyword evidence="3" id="KW-0378">Hydrolase</keyword>
<evidence type="ECO:0000256" key="3">
    <source>
        <dbReference type="ARBA" id="ARBA00022801"/>
    </source>
</evidence>
<evidence type="ECO:0000313" key="5">
    <source>
        <dbReference type="EMBL" id="GGD57780.1"/>
    </source>
</evidence>
<keyword evidence="1" id="KW-1277">Toxin-antitoxin system</keyword>
<evidence type="ECO:0000313" key="6">
    <source>
        <dbReference type="Proteomes" id="UP000614272"/>
    </source>
</evidence>
<comment type="similarity">
    <text evidence="4">Belongs to the HepT RNase toxin family.</text>
</comment>